<accession>A0ABU6WZH9</accession>
<keyword evidence="2" id="KW-1185">Reference proteome</keyword>
<gene>
    <name evidence="1" type="ORF">PIB30_109466</name>
</gene>
<protein>
    <submittedName>
        <fullName evidence="1">Uncharacterized protein</fullName>
    </submittedName>
</protein>
<proteinExistence type="predicted"/>
<organism evidence="1 2">
    <name type="scientific">Stylosanthes scabra</name>
    <dbReference type="NCBI Taxonomy" id="79078"/>
    <lineage>
        <taxon>Eukaryota</taxon>
        <taxon>Viridiplantae</taxon>
        <taxon>Streptophyta</taxon>
        <taxon>Embryophyta</taxon>
        <taxon>Tracheophyta</taxon>
        <taxon>Spermatophyta</taxon>
        <taxon>Magnoliopsida</taxon>
        <taxon>eudicotyledons</taxon>
        <taxon>Gunneridae</taxon>
        <taxon>Pentapetalae</taxon>
        <taxon>rosids</taxon>
        <taxon>fabids</taxon>
        <taxon>Fabales</taxon>
        <taxon>Fabaceae</taxon>
        <taxon>Papilionoideae</taxon>
        <taxon>50 kb inversion clade</taxon>
        <taxon>dalbergioids sensu lato</taxon>
        <taxon>Dalbergieae</taxon>
        <taxon>Pterocarpus clade</taxon>
        <taxon>Stylosanthes</taxon>
    </lineage>
</organism>
<comment type="caution">
    <text evidence="1">The sequence shown here is derived from an EMBL/GenBank/DDBJ whole genome shotgun (WGS) entry which is preliminary data.</text>
</comment>
<name>A0ABU6WZH9_9FABA</name>
<dbReference type="EMBL" id="JASCZI010186871">
    <property type="protein sequence ID" value="MED6190797.1"/>
    <property type="molecule type" value="Genomic_DNA"/>
</dbReference>
<sequence>MPRMKKTSRRQPMEDIIYEAPPQDHPLEKYFTTYDDLNSYLLTFANRKEIPPRYLDISLFNTQNFNTLARILNDQGLMEFVQIRDNYYSDLVGMAYSTMTVDFNDENEMEFMLKFKIFKKEFVIGCSELANIWNLHYSVCLFDGKKSLEAWGPNIKQQAYELFNIQRQARKKVL</sequence>
<dbReference type="Proteomes" id="UP001341840">
    <property type="component" value="Unassembled WGS sequence"/>
</dbReference>
<feature type="non-terminal residue" evidence="1">
    <location>
        <position position="174"/>
    </location>
</feature>
<evidence type="ECO:0000313" key="2">
    <source>
        <dbReference type="Proteomes" id="UP001341840"/>
    </source>
</evidence>
<evidence type="ECO:0000313" key="1">
    <source>
        <dbReference type="EMBL" id="MED6190797.1"/>
    </source>
</evidence>
<reference evidence="1 2" key="1">
    <citation type="journal article" date="2023" name="Plants (Basel)">
        <title>Bridging the Gap: Combining Genomics and Transcriptomics Approaches to Understand Stylosanthes scabra, an Orphan Legume from the Brazilian Caatinga.</title>
        <authorList>
            <person name="Ferreira-Neto J.R.C."/>
            <person name="da Silva M.D."/>
            <person name="Binneck E."/>
            <person name="de Melo N.F."/>
            <person name="da Silva R.H."/>
            <person name="de Melo A.L.T.M."/>
            <person name="Pandolfi V."/>
            <person name="Bustamante F.O."/>
            <person name="Brasileiro-Vidal A.C."/>
            <person name="Benko-Iseppon A.M."/>
        </authorList>
    </citation>
    <scope>NUCLEOTIDE SEQUENCE [LARGE SCALE GENOMIC DNA]</scope>
    <source>
        <tissue evidence="1">Leaves</tissue>
    </source>
</reference>